<proteinExistence type="predicted"/>
<gene>
    <name evidence="2" type="ORF">DIZ79_16730</name>
</gene>
<evidence type="ECO:0000313" key="3">
    <source>
        <dbReference type="Proteomes" id="UP000255508"/>
    </source>
</evidence>
<evidence type="ECO:0008006" key="4">
    <source>
        <dbReference type="Google" id="ProtNLM"/>
    </source>
</evidence>
<evidence type="ECO:0000256" key="1">
    <source>
        <dbReference type="SAM" id="SignalP"/>
    </source>
</evidence>
<keyword evidence="1" id="KW-0732">Signal</keyword>
<feature type="signal peptide" evidence="1">
    <location>
        <begin position="1"/>
        <end position="19"/>
    </location>
</feature>
<dbReference type="EMBL" id="QFXD01000299">
    <property type="protein sequence ID" value="RDH85611.1"/>
    <property type="molecule type" value="Genomic_DNA"/>
</dbReference>
<comment type="caution">
    <text evidence="2">The sequence shown here is derived from an EMBL/GenBank/DDBJ whole genome shotgun (WGS) entry which is preliminary data.</text>
</comment>
<dbReference type="AlphaFoldDB" id="A0A370DL32"/>
<organism evidence="2 3">
    <name type="scientific">endosymbiont of Lamellibrachia luymesi</name>
    <dbReference type="NCBI Taxonomy" id="2200907"/>
    <lineage>
        <taxon>Bacteria</taxon>
        <taxon>Pseudomonadati</taxon>
        <taxon>Pseudomonadota</taxon>
        <taxon>Gammaproteobacteria</taxon>
        <taxon>sulfur-oxidizing symbionts</taxon>
    </lineage>
</organism>
<sequence>MLGCLVLFLVISHPLLAGAKEQARRMHDRIAGVPPSQLVLDQMETEINVNGDPVAAAYIAMENPAFYNVTLKNFAAPWSNEEQSGFVPLNDYTATVIGMVRDEVPFNQLLSADLLYIGDPALGLPGYSSANNDHYEALEQRGIDLKAGLVATQQSVVGGLPASATAGIVTTRQAAMAFFSAGTNRSMYRFTLLNQLCVDLEQIKDTTRSADRIRQDIPRSPGGDSRLFLNNCIGCHTGMDPLVQAYAYYDFDESAGRLVYTPGVVQAKYLINADNFKYGYVTADDRWDNYWRTGPNALLGWDPVLPGGGNGAKSMGVELANSQAFAGCQAKKVFKSVCLREPEDAADHAQVETMSASFKSDNYSLKRLFAESAVYCRGD</sequence>
<accession>A0A370DL32</accession>
<evidence type="ECO:0000313" key="2">
    <source>
        <dbReference type="EMBL" id="RDH85611.1"/>
    </source>
</evidence>
<dbReference type="Proteomes" id="UP000255508">
    <property type="component" value="Unassembled WGS sequence"/>
</dbReference>
<reference evidence="2 3" key="1">
    <citation type="journal article" date="2018" name="ISME J.">
        <title>Endosymbiont genomes yield clues of tubeworm success.</title>
        <authorList>
            <person name="Li Y."/>
            <person name="Liles M.R."/>
            <person name="Halanych K.M."/>
        </authorList>
    </citation>
    <scope>NUCLEOTIDE SEQUENCE [LARGE SCALE GENOMIC DNA]</scope>
    <source>
        <strain evidence="2">A1422</strain>
    </source>
</reference>
<feature type="chain" id="PRO_5016835079" description="DUF1585 domain-containing protein" evidence="1">
    <location>
        <begin position="20"/>
        <end position="379"/>
    </location>
</feature>
<name>A0A370DL32_9GAMM</name>
<protein>
    <recommendedName>
        <fullName evidence="4">DUF1585 domain-containing protein</fullName>
    </recommendedName>
</protein>